<dbReference type="PROSITE" id="PS00606">
    <property type="entry name" value="KS3_1"/>
    <property type="match status" value="1"/>
</dbReference>
<comment type="caution">
    <text evidence="10">The sequence shown here is derived from an EMBL/GenBank/DDBJ whole genome shotgun (WGS) entry which is preliminary data.</text>
</comment>
<dbReference type="Pfam" id="PF00550">
    <property type="entry name" value="PP-binding"/>
    <property type="match status" value="2"/>
</dbReference>
<dbReference type="InterPro" id="IPR018201">
    <property type="entry name" value="Ketoacyl_synth_AS"/>
</dbReference>
<evidence type="ECO:0000256" key="2">
    <source>
        <dbReference type="ARBA" id="ARBA00022450"/>
    </source>
</evidence>
<organism evidence="10 11">
    <name type="scientific">Mycena rosella</name>
    <name type="common">Pink bonnet</name>
    <name type="synonym">Agaricus rosellus</name>
    <dbReference type="NCBI Taxonomy" id="1033263"/>
    <lineage>
        <taxon>Eukaryota</taxon>
        <taxon>Fungi</taxon>
        <taxon>Dikarya</taxon>
        <taxon>Basidiomycota</taxon>
        <taxon>Agaricomycotina</taxon>
        <taxon>Agaricomycetes</taxon>
        <taxon>Agaricomycetidae</taxon>
        <taxon>Agaricales</taxon>
        <taxon>Marasmiineae</taxon>
        <taxon>Mycenaceae</taxon>
        <taxon>Mycena</taxon>
    </lineage>
</organism>
<dbReference type="GO" id="GO:0006633">
    <property type="term" value="P:fatty acid biosynthetic process"/>
    <property type="evidence" value="ECO:0007669"/>
    <property type="project" value="InterPro"/>
</dbReference>
<dbReference type="Gene3D" id="3.10.129.110">
    <property type="entry name" value="Polyketide synthase dehydratase"/>
    <property type="match status" value="1"/>
</dbReference>
<dbReference type="Pfam" id="PF16197">
    <property type="entry name" value="KAsynt_C_assoc"/>
    <property type="match status" value="1"/>
</dbReference>
<dbReference type="PANTHER" id="PTHR43775:SF37">
    <property type="entry name" value="SI:DKEY-61P9.11"/>
    <property type="match status" value="1"/>
</dbReference>
<evidence type="ECO:0000256" key="3">
    <source>
        <dbReference type="ARBA" id="ARBA00022553"/>
    </source>
</evidence>
<dbReference type="InterPro" id="IPR014030">
    <property type="entry name" value="Ketoacyl_synth_N"/>
</dbReference>
<dbReference type="SMART" id="SM00827">
    <property type="entry name" value="PKS_AT"/>
    <property type="match status" value="1"/>
</dbReference>
<dbReference type="EMBL" id="JARKIE010000003">
    <property type="protein sequence ID" value="KAJ7708733.1"/>
    <property type="molecule type" value="Genomic_DNA"/>
</dbReference>
<dbReference type="Pfam" id="PF08659">
    <property type="entry name" value="KR"/>
    <property type="match status" value="1"/>
</dbReference>
<dbReference type="SUPFAM" id="SSF53901">
    <property type="entry name" value="Thiolase-like"/>
    <property type="match status" value="1"/>
</dbReference>
<dbReference type="SMART" id="SM00823">
    <property type="entry name" value="PKS_PP"/>
    <property type="match status" value="1"/>
</dbReference>
<evidence type="ECO:0000256" key="6">
    <source>
        <dbReference type="ARBA" id="ARBA00023268"/>
    </source>
</evidence>
<dbReference type="Gene3D" id="3.40.50.1820">
    <property type="entry name" value="alpha/beta hydrolase"/>
    <property type="match status" value="1"/>
</dbReference>
<dbReference type="Gene3D" id="3.40.50.150">
    <property type="entry name" value="Vaccinia Virus protein VP39"/>
    <property type="match status" value="1"/>
</dbReference>
<evidence type="ECO:0000313" key="10">
    <source>
        <dbReference type="EMBL" id="KAJ7708733.1"/>
    </source>
</evidence>
<dbReference type="PROSITE" id="PS00012">
    <property type="entry name" value="PHOSPHOPANTETHEINE"/>
    <property type="match status" value="1"/>
</dbReference>
<dbReference type="InterPro" id="IPR016039">
    <property type="entry name" value="Thiolase-like"/>
</dbReference>
<keyword evidence="5" id="KW-0843">Virulence</keyword>
<accession>A0AAD7GZN4</accession>
<dbReference type="InterPro" id="IPR016036">
    <property type="entry name" value="Malonyl_transacylase_ACP-bd"/>
</dbReference>
<dbReference type="InterPro" id="IPR001227">
    <property type="entry name" value="Ac_transferase_dom_sf"/>
</dbReference>
<dbReference type="Pfam" id="PF00975">
    <property type="entry name" value="Thioesterase"/>
    <property type="match status" value="1"/>
</dbReference>
<dbReference type="InterPro" id="IPR036291">
    <property type="entry name" value="NAD(P)-bd_dom_sf"/>
</dbReference>
<evidence type="ECO:0000256" key="7">
    <source>
        <dbReference type="PROSITE-ProRule" id="PRU01363"/>
    </source>
</evidence>
<dbReference type="InterPro" id="IPR016035">
    <property type="entry name" value="Acyl_Trfase/lysoPLipase"/>
</dbReference>
<dbReference type="InterPro" id="IPR001031">
    <property type="entry name" value="Thioesterase"/>
</dbReference>
<dbReference type="PROSITE" id="PS52019">
    <property type="entry name" value="PKS_MFAS_DH"/>
    <property type="match status" value="1"/>
</dbReference>
<dbReference type="SMART" id="SM00826">
    <property type="entry name" value="PKS_DH"/>
    <property type="match status" value="1"/>
</dbReference>
<name>A0AAD7GZN4_MYCRO</name>
<dbReference type="SUPFAM" id="SSF52151">
    <property type="entry name" value="FabD/lysophospholipase-like"/>
    <property type="match status" value="1"/>
</dbReference>
<dbReference type="InterPro" id="IPR049900">
    <property type="entry name" value="PKS_mFAS_DH"/>
</dbReference>
<dbReference type="InterPro" id="IPR050091">
    <property type="entry name" value="PKS_NRPS_Biosynth_Enz"/>
</dbReference>
<dbReference type="SMART" id="SM00825">
    <property type="entry name" value="PKS_KS"/>
    <property type="match status" value="1"/>
</dbReference>
<dbReference type="CDD" id="cd00833">
    <property type="entry name" value="PKS"/>
    <property type="match status" value="1"/>
</dbReference>
<feature type="region of interest" description="C-terminal hotdog fold" evidence="7">
    <location>
        <begin position="1017"/>
        <end position="1162"/>
    </location>
</feature>
<evidence type="ECO:0000256" key="1">
    <source>
        <dbReference type="ARBA" id="ARBA00005179"/>
    </source>
</evidence>
<feature type="active site" description="Proton donor; for dehydratase activity" evidence="7">
    <location>
        <position position="1076"/>
    </location>
</feature>
<dbReference type="CDD" id="cd02440">
    <property type="entry name" value="AdoMet_MTases"/>
    <property type="match status" value="1"/>
</dbReference>
<dbReference type="SMART" id="SM00822">
    <property type="entry name" value="PKS_KR"/>
    <property type="match status" value="1"/>
</dbReference>
<dbReference type="GO" id="GO:0044550">
    <property type="term" value="P:secondary metabolite biosynthetic process"/>
    <property type="evidence" value="ECO:0007669"/>
    <property type="project" value="UniProtKB-ARBA"/>
</dbReference>
<keyword evidence="2" id="KW-0596">Phosphopantetheine</keyword>
<dbReference type="Proteomes" id="UP001221757">
    <property type="component" value="Unassembled WGS sequence"/>
</dbReference>
<keyword evidence="4" id="KW-0808">Transferase</keyword>
<evidence type="ECO:0000256" key="4">
    <source>
        <dbReference type="ARBA" id="ARBA00022679"/>
    </source>
</evidence>
<dbReference type="InterPro" id="IPR036736">
    <property type="entry name" value="ACP-like_sf"/>
</dbReference>
<dbReference type="Gene3D" id="3.30.70.250">
    <property type="entry name" value="Malonyl-CoA ACP transacylase, ACP-binding"/>
    <property type="match status" value="1"/>
</dbReference>
<dbReference type="Pfam" id="PF00698">
    <property type="entry name" value="Acyl_transf_1"/>
    <property type="match status" value="1"/>
</dbReference>
<dbReference type="GO" id="GO:0031177">
    <property type="term" value="F:phosphopantetheine binding"/>
    <property type="evidence" value="ECO:0007669"/>
    <property type="project" value="InterPro"/>
</dbReference>
<dbReference type="Gene3D" id="1.10.1200.10">
    <property type="entry name" value="ACP-like"/>
    <property type="match status" value="1"/>
</dbReference>
<dbReference type="SUPFAM" id="SSF47336">
    <property type="entry name" value="ACP-like"/>
    <property type="match status" value="2"/>
</dbReference>
<dbReference type="InterPro" id="IPR006162">
    <property type="entry name" value="Ppantetheine_attach_site"/>
</dbReference>
<dbReference type="InterPro" id="IPR049551">
    <property type="entry name" value="PKS_DH_C"/>
</dbReference>
<dbReference type="PROSITE" id="PS52004">
    <property type="entry name" value="KS3_2"/>
    <property type="match status" value="1"/>
</dbReference>
<dbReference type="Pfam" id="PF00109">
    <property type="entry name" value="ketoacyl-synt"/>
    <property type="match status" value="1"/>
</dbReference>
<dbReference type="Pfam" id="PF14765">
    <property type="entry name" value="PS-DH"/>
    <property type="match status" value="1"/>
</dbReference>
<dbReference type="InterPro" id="IPR020806">
    <property type="entry name" value="PKS_PP-bd"/>
</dbReference>
<protein>
    <recommendedName>
        <fullName evidence="12">Polyketide synthase</fullName>
    </recommendedName>
</protein>
<keyword evidence="3" id="KW-0597">Phosphoprotein</keyword>
<dbReference type="InterPro" id="IPR032821">
    <property type="entry name" value="PKS_assoc"/>
</dbReference>
<dbReference type="InterPro" id="IPR009081">
    <property type="entry name" value="PP-bd_ACP"/>
</dbReference>
<dbReference type="InterPro" id="IPR057326">
    <property type="entry name" value="KR_dom"/>
</dbReference>
<dbReference type="Gene3D" id="3.40.47.10">
    <property type="match status" value="1"/>
</dbReference>
<proteinExistence type="predicted"/>
<dbReference type="Pfam" id="PF02801">
    <property type="entry name" value="Ketoacyl-synt_C"/>
    <property type="match status" value="1"/>
</dbReference>
<evidence type="ECO:0008006" key="12">
    <source>
        <dbReference type="Google" id="ProtNLM"/>
    </source>
</evidence>
<dbReference type="SUPFAM" id="SSF53335">
    <property type="entry name" value="S-adenosyl-L-methionine-dependent methyltransferases"/>
    <property type="match status" value="1"/>
</dbReference>
<evidence type="ECO:0000259" key="8">
    <source>
        <dbReference type="PROSITE" id="PS52004"/>
    </source>
</evidence>
<evidence type="ECO:0000259" key="9">
    <source>
        <dbReference type="PROSITE" id="PS52019"/>
    </source>
</evidence>
<dbReference type="InterPro" id="IPR013217">
    <property type="entry name" value="Methyltransf_12"/>
</dbReference>
<dbReference type="Pfam" id="PF08242">
    <property type="entry name" value="Methyltransf_12"/>
    <property type="match status" value="1"/>
</dbReference>
<dbReference type="Gene3D" id="3.40.366.10">
    <property type="entry name" value="Malonyl-Coenzyme A Acyl Carrier Protein, domain 2"/>
    <property type="match status" value="1"/>
</dbReference>
<reference evidence="10" key="1">
    <citation type="submission" date="2023-03" db="EMBL/GenBank/DDBJ databases">
        <title>Massive genome expansion in bonnet fungi (Mycena s.s.) driven by repeated elements and novel gene families across ecological guilds.</title>
        <authorList>
            <consortium name="Lawrence Berkeley National Laboratory"/>
            <person name="Harder C.B."/>
            <person name="Miyauchi S."/>
            <person name="Viragh M."/>
            <person name="Kuo A."/>
            <person name="Thoen E."/>
            <person name="Andreopoulos B."/>
            <person name="Lu D."/>
            <person name="Skrede I."/>
            <person name="Drula E."/>
            <person name="Henrissat B."/>
            <person name="Morin E."/>
            <person name="Kohler A."/>
            <person name="Barry K."/>
            <person name="LaButti K."/>
            <person name="Morin E."/>
            <person name="Salamov A."/>
            <person name="Lipzen A."/>
            <person name="Mereny Z."/>
            <person name="Hegedus B."/>
            <person name="Baldrian P."/>
            <person name="Stursova M."/>
            <person name="Weitz H."/>
            <person name="Taylor A."/>
            <person name="Grigoriev I.V."/>
            <person name="Nagy L.G."/>
            <person name="Martin F."/>
            <person name="Kauserud H."/>
        </authorList>
    </citation>
    <scope>NUCLEOTIDE SEQUENCE</scope>
    <source>
        <strain evidence="10">CBHHK067</strain>
    </source>
</reference>
<keyword evidence="6" id="KW-0511">Multifunctional enzyme</keyword>
<feature type="domain" description="PKS/mFAS DH" evidence="9">
    <location>
        <begin position="874"/>
        <end position="1162"/>
    </location>
</feature>
<dbReference type="InterPro" id="IPR013968">
    <property type="entry name" value="PKS_KR"/>
</dbReference>
<dbReference type="InterPro" id="IPR042104">
    <property type="entry name" value="PKS_dehydratase_sf"/>
</dbReference>
<evidence type="ECO:0000256" key="5">
    <source>
        <dbReference type="ARBA" id="ARBA00023026"/>
    </source>
</evidence>
<dbReference type="InterPro" id="IPR014031">
    <property type="entry name" value="Ketoacyl_synth_C"/>
</dbReference>
<dbReference type="SUPFAM" id="SSF55048">
    <property type="entry name" value="Probable ACP-binding domain of malonyl-CoA ACP transacylase"/>
    <property type="match status" value="1"/>
</dbReference>
<dbReference type="InterPro" id="IPR029063">
    <property type="entry name" value="SAM-dependent_MTases_sf"/>
</dbReference>
<dbReference type="InterPro" id="IPR020807">
    <property type="entry name" value="PKS_DH"/>
</dbReference>
<dbReference type="GO" id="GO:0004315">
    <property type="term" value="F:3-oxoacyl-[acyl-carrier-protein] synthase activity"/>
    <property type="evidence" value="ECO:0007669"/>
    <property type="project" value="InterPro"/>
</dbReference>
<dbReference type="PANTHER" id="PTHR43775">
    <property type="entry name" value="FATTY ACID SYNTHASE"/>
    <property type="match status" value="1"/>
</dbReference>
<dbReference type="InterPro" id="IPR029058">
    <property type="entry name" value="AB_hydrolase_fold"/>
</dbReference>
<feature type="domain" description="Ketosynthase family 3 (KS3)" evidence="8">
    <location>
        <begin position="4"/>
        <end position="420"/>
    </location>
</feature>
<dbReference type="SUPFAM" id="SSF51735">
    <property type="entry name" value="NAD(P)-binding Rossmann-fold domains"/>
    <property type="match status" value="1"/>
</dbReference>
<feature type="active site" description="Proton acceptor; for dehydratase activity" evidence="7">
    <location>
        <position position="919"/>
    </location>
</feature>
<sequence length="2577" mass="278665">MLNQAKIAIVGVAAQLPSGDFSQDDLSYRTFWDFLINHGQAYEPLRPELFSSSSFGDLQSKLNLPAKGSFLKNPDGLDTIAFGISGKDARVMPFTARRLMELSFEALLDSGVDYRNQKIGCFMSGMSSFELEGSLNMDGSFASVPSALANRISYLLDIIGPSVQVDTACSSSLTALHLAILAIEAGDCSAALVGAAQINRELAEWKNYVLGGVLSPSGTTKPFDAGADGFGRGEGVMVVVVKLLEDALRDNDHIYAVVLGSAINSTGSRMPLNVPNAVAQTDCIEKAYARAGRKVSDVDYAELHVTGTSIGDPIESNGAGKIFARGSDLVVGSVKGNIGHLEAAAFLVSLLKACLILEKKTIPPTVNLAVPSPAIDWQGHRLFVATEPTSLGCRSDSGRSVVSVSAAGIGGSTGHVVIESPPEDLSDAQFANSSTVTFVVGGLSPRTVTQICQSIRDADITDLENMRACAVTLSRRARQLPWRTHFTMPMSRAEIPSPTLVPTSPPPMAFIFSGQGPQNLDMGRGLFAEFPVFRSTILELDDVYRRIIGASLLQTTGLFVSGPGTPSVQLSTTGWPVIITVASIAMLQMALFDLLKSVGVAPGSLAGHSAGETALLYTSGAGSKAMALEIAIARGQAMTVTESEDVGMASLACNADVAAQIVARISHDAPGFLEISCFNSPDSVAISGSAPLLTKAIALAKEEGYLATRIATMVPGHSSAMDEIKDDYMSRMTDIFKRYPGPHIPVVPVFSTCREQIFVDEFSPSYFWDNCRNPVRFSPAIANLLTFHADTDVTPVAFIEISCHAVLSSSILRHGVSDKSVLCPMRRTSPGKPPVNEPLLFTETVARITLLGYNSCDFSGLYGPSVFKPSFINHPFAFRSIPPPKTHFSHERRDRTVISPLSTANPSISELTHPLLAQHVINGEPILPATGFIEILLEAGANFLWDVEFMSLFSLSARNSARIMLERSGDSWTLKSSHPGQDASMTADREHARGLMDTSPPIKPSTALDLQAIWDRLPSLEIEGFYKSLEPLATFGPAYRRILRCSGGPSEVLAEIQGLSQDESSDQYRVHPVVLDACLHIMLHPEISKQNGSQAMYLPSKLERFVYHGLGAVSGNWFSHITRQSWSPDAKSYDIVVTDSSGSAICELRNLVVQKLSVHTPAVDRRLDLIFQPVAIPTIVSAPHATYSQRESQLETEILFKILDSLAVKMIEKSLQSDISVGSDVSRQRYFEFAKRAVRDKPADSAVPADDGILRTKYPAHFTVTERIANVHETVFNSSKKAVDSLYSDDLMTRFYSRKSQTSTVYPEVVKSFSSLLDALQASGKRAINILEVGAGTGLLTNYLIDVLKQTPDLLAEYTVTDASYALAAELARNIAYNKVTPKIYDLTKPPSSQGLFPESYDVVVALHVLHAVPDVHSCLSSLQSLLVPGGSLFVVELDGTSWETKAGSVWFDCIFGSFPEWFGYADGRTKHCTMTPSSWLAQLGDLGFVNNHASVEGGDGGHNFLFSGQKPSSFIGSTTPESESAIDPRHILRYSFGNEMDLRSSLAELSAKDRLEVYLVSLAGRDGDAVMGLIATLEREFPFWDVRLAIFESATHLENPAALISNHLALYQKGEHVIHFPRDGSPRVPRVVLSSAPHVLPDTYSISLNDSDHLIVEIITLEATAFSVHGFVGRVVMSRRTSPVPGDFVAGITEQAKGSVLVVHTGGVVSVNAEQMRVLSHPGELVKLVAPILVSERLPKRSGSPLKVLVAVADKTMSTIMTASLKAASVSLVQCDFKDGDQLRLVDVVISDLLTKAQYPHIRRWVPRSGRFILWDTLLREKIRDGSSDIAQALELGLQRSPPVNGNAVPHDITKPATHWALFLHDKSYLLLGGIGGLGVDLAVWMYQHGARHIILTSRRGIASLDPERDAEALSKIAYLERCGDLVLRLEQCDATDSQATSRLIKSLPKPLAGCFQMTLVLSDALFLNQTPASFAAVHDGKIKVFEVFAAEVDITSLDFYVAFSSLSGLTGSPGQSNYASACTVLDGILAHYPNAFSLVVPGVRDVGYLDREASVHVDKANAEIFAVTISAARLWTFLEDGLQMLKDGSTQFNQYIPDLDWNAFHARLPLPAMFNHLLVPQKASDAGRNPTTVTSEDEVLQIVLSLIEVEKEDFDPQRPLLSYGLDSLSATRLSLALQPFVPVSQVQLLAGVSWSELRVTLRSPDEHHVVDGENAQGNKQQLAREVLLEVLGIDEADFDSSVPLISYGLDSLSAAKLATALRPYLPVTQLQLLANTTWADLQTMTSSAPDRGIASLSIDTIVELRAGDGIPLIAFSGGDGSLAPLLALRTHFPGAVWGIQVTDTTPTATFSGLATFYAAKIREKQPHGPYRVAAYSASSVISVAVVKLLEASGEQVRQLTFIDGFPGLWTSEETELLLREQEVASLVDRPIISMIDMLKEDPLYANSDSIPQLQAALSGSPDAAQTDIALLDMTRRLVTPLLHFLVEFYPRDGERTYSSFADPFTKWYSSVEAPFSLLVAETGTITTLPVGSQGSWAHLGAHLCGKSVEVHVVPGVGHYGILGDEETAAVLERWA</sequence>
<keyword evidence="11" id="KW-1185">Reference proteome</keyword>
<comment type="pathway">
    <text evidence="1">Secondary metabolite biosynthesis.</text>
</comment>
<dbReference type="GO" id="GO:0004312">
    <property type="term" value="F:fatty acid synthase activity"/>
    <property type="evidence" value="ECO:0007669"/>
    <property type="project" value="TreeGrafter"/>
</dbReference>
<dbReference type="Gene3D" id="3.40.50.720">
    <property type="entry name" value="NAD(P)-binding Rossmann-like Domain"/>
    <property type="match status" value="1"/>
</dbReference>
<evidence type="ECO:0000313" key="11">
    <source>
        <dbReference type="Proteomes" id="UP001221757"/>
    </source>
</evidence>
<dbReference type="InterPro" id="IPR014043">
    <property type="entry name" value="Acyl_transferase_dom"/>
</dbReference>
<feature type="region of interest" description="N-terminal hotdog fold" evidence="7">
    <location>
        <begin position="874"/>
        <end position="1003"/>
    </location>
</feature>
<dbReference type="InterPro" id="IPR020841">
    <property type="entry name" value="PKS_Beta-ketoAc_synthase_dom"/>
</dbReference>
<gene>
    <name evidence="10" type="ORF">B0H17DRAFT_1030700</name>
</gene>
<dbReference type="SUPFAM" id="SSF53474">
    <property type="entry name" value="alpha/beta-Hydrolases"/>
    <property type="match status" value="1"/>
</dbReference>